<comment type="similarity">
    <text evidence="1">Belongs to the DegT/DnrJ/EryC1 family.</text>
</comment>
<name>A0ABT9UT84_9FIRM</name>
<dbReference type="PANTHER" id="PTHR30244">
    <property type="entry name" value="TRANSAMINASE"/>
    <property type="match status" value="1"/>
</dbReference>
<evidence type="ECO:0000256" key="1">
    <source>
        <dbReference type="RuleBase" id="RU004508"/>
    </source>
</evidence>
<accession>A0ABT9UT84</accession>
<keyword evidence="1" id="KW-0663">Pyridoxal phosphate</keyword>
<dbReference type="Gene3D" id="3.40.640.10">
    <property type="entry name" value="Type I PLP-dependent aspartate aminotransferase-like (Major domain)"/>
    <property type="match status" value="1"/>
</dbReference>
<dbReference type="InterPro" id="IPR015421">
    <property type="entry name" value="PyrdxlP-dep_Trfase_major"/>
</dbReference>
<gene>
    <name evidence="2" type="ORF">J2S18_001460</name>
</gene>
<reference evidence="2 3" key="1">
    <citation type="submission" date="2023-07" db="EMBL/GenBank/DDBJ databases">
        <title>Genomic Encyclopedia of Type Strains, Phase IV (KMG-IV): sequencing the most valuable type-strain genomes for metagenomic binning, comparative biology and taxonomic classification.</title>
        <authorList>
            <person name="Goeker M."/>
        </authorList>
    </citation>
    <scope>NUCLEOTIDE SEQUENCE [LARGE SCALE GENOMIC DNA]</scope>
    <source>
        <strain evidence="2 3">DSM 20694</strain>
    </source>
</reference>
<dbReference type="RefSeq" id="WP_307485098.1">
    <property type="nucleotide sequence ID" value="NZ_JAUSUF010000003.1"/>
</dbReference>
<dbReference type="CDD" id="cd00616">
    <property type="entry name" value="AHBA_syn"/>
    <property type="match status" value="1"/>
</dbReference>
<dbReference type="PANTHER" id="PTHR30244:SF34">
    <property type="entry name" value="DTDP-4-AMINO-4,6-DIDEOXYGALACTOSE TRANSAMINASE"/>
    <property type="match status" value="1"/>
</dbReference>
<dbReference type="Gene3D" id="3.90.1150.10">
    <property type="entry name" value="Aspartate Aminotransferase, domain 1"/>
    <property type="match status" value="1"/>
</dbReference>
<dbReference type="SUPFAM" id="SSF53383">
    <property type="entry name" value="PLP-dependent transferases"/>
    <property type="match status" value="1"/>
</dbReference>
<proteinExistence type="inferred from homology"/>
<dbReference type="Pfam" id="PF01041">
    <property type="entry name" value="DegT_DnrJ_EryC1"/>
    <property type="match status" value="1"/>
</dbReference>
<dbReference type="InterPro" id="IPR000653">
    <property type="entry name" value="DegT/StrS_aminotransferase"/>
</dbReference>
<dbReference type="PIRSF" id="PIRSF000390">
    <property type="entry name" value="PLP_StrS"/>
    <property type="match status" value="1"/>
</dbReference>
<evidence type="ECO:0000313" key="3">
    <source>
        <dbReference type="Proteomes" id="UP001228504"/>
    </source>
</evidence>
<sequence>MEKKRIFLASPHMGGMEEIYVKEAFDTNWIAPLGPNVNNFEKELAEYVGVKDAAALASGTSAIHLALKAVGVKKGDRVFCSSLTFAASCNPIMYEGGEPVFIDSEPSSWNMSPIALKKAFEFCENEGKLPKALIVVHLYGQSADMDKIMEICNKYNCPVIEDAAESLGATYKGRETGIIGEFGIYSFNGNKIITTSGGGMVVSNNIEKIEKIRFWATQARDQARHYEHTEYGYNYRMSNVVAGIGRGQLKVLNERIAKKKEIFETYKEVFKDIKDIEMMPICDYGNPNYWLSCITIKDDSKVKPIDIILALEKENIESRPIWKPMHMQPVYNEYKFFKHYNDEIAVGEDIFNRGVCLPSDTKNTYEDMDKIINIIRDLFK</sequence>
<dbReference type="EMBL" id="JAUSUF010000003">
    <property type="protein sequence ID" value="MDQ0149530.1"/>
    <property type="molecule type" value="Genomic_DNA"/>
</dbReference>
<dbReference type="Proteomes" id="UP001228504">
    <property type="component" value="Unassembled WGS sequence"/>
</dbReference>
<evidence type="ECO:0000313" key="2">
    <source>
        <dbReference type="EMBL" id="MDQ0149530.1"/>
    </source>
</evidence>
<protein>
    <submittedName>
        <fullName evidence="2">dTDP-4-amino-4,6-dideoxygalactose transaminase</fullName>
    </submittedName>
</protein>
<keyword evidence="3" id="KW-1185">Reference proteome</keyword>
<dbReference type="InterPro" id="IPR015422">
    <property type="entry name" value="PyrdxlP-dep_Trfase_small"/>
</dbReference>
<comment type="caution">
    <text evidence="2">The sequence shown here is derived from an EMBL/GenBank/DDBJ whole genome shotgun (WGS) entry which is preliminary data.</text>
</comment>
<organism evidence="2 3">
    <name type="scientific">Eubacterium multiforme</name>
    <dbReference type="NCBI Taxonomy" id="83339"/>
    <lineage>
        <taxon>Bacteria</taxon>
        <taxon>Bacillati</taxon>
        <taxon>Bacillota</taxon>
        <taxon>Clostridia</taxon>
        <taxon>Eubacteriales</taxon>
        <taxon>Eubacteriaceae</taxon>
        <taxon>Eubacterium</taxon>
    </lineage>
</organism>
<dbReference type="InterPro" id="IPR015424">
    <property type="entry name" value="PyrdxlP-dep_Trfase"/>
</dbReference>